<protein>
    <recommendedName>
        <fullName evidence="3">Class I SAM-dependent methyltransferase</fullName>
    </recommendedName>
</protein>
<gene>
    <name evidence="1" type="ORF">PEDI_17000</name>
</gene>
<dbReference type="AlphaFoldDB" id="A0AAN4VWS1"/>
<keyword evidence="2" id="KW-1185">Reference proteome</keyword>
<evidence type="ECO:0008006" key="3">
    <source>
        <dbReference type="Google" id="ProtNLM"/>
    </source>
</evidence>
<evidence type="ECO:0000313" key="2">
    <source>
        <dbReference type="Proteomes" id="UP001310022"/>
    </source>
</evidence>
<sequence>MSFNLLNRSFYDEMKIQKLQEFAKLTGFSDGTDIQTLYPMLQNAQTIVELGSGYGRGLAFLKQKGFLGKLIGIERAPHFVSYANEQLAGHSQSHCQDLMEDIQIPHCDALLWLWSGLMEFSADEQANRIHYFSQFLRPEGKFFIDLPFQEVSIVGEYQDEKSLILQQPWGKLYAFQPNDLDMDRFALKAQLKVLSPIIYATSKGYQRKIYIFQKPA</sequence>
<evidence type="ECO:0000313" key="1">
    <source>
        <dbReference type="EMBL" id="GJM61148.1"/>
    </source>
</evidence>
<dbReference type="RefSeq" id="WP_338236750.1">
    <property type="nucleotide sequence ID" value="NZ_BQKE01000001.1"/>
</dbReference>
<comment type="caution">
    <text evidence="1">The sequence shown here is derived from an EMBL/GenBank/DDBJ whole genome shotgun (WGS) entry which is preliminary data.</text>
</comment>
<dbReference type="Gene3D" id="3.40.50.150">
    <property type="entry name" value="Vaccinia Virus protein VP39"/>
    <property type="match status" value="1"/>
</dbReference>
<dbReference type="InterPro" id="IPR029063">
    <property type="entry name" value="SAM-dependent_MTases_sf"/>
</dbReference>
<dbReference type="EMBL" id="BQKE01000001">
    <property type="protein sequence ID" value="GJM61148.1"/>
    <property type="molecule type" value="Genomic_DNA"/>
</dbReference>
<dbReference type="SUPFAM" id="SSF53335">
    <property type="entry name" value="S-adenosyl-L-methionine-dependent methyltransferases"/>
    <property type="match status" value="1"/>
</dbReference>
<organism evidence="1 2">
    <name type="scientific">Persicobacter diffluens</name>
    <dbReference type="NCBI Taxonomy" id="981"/>
    <lineage>
        <taxon>Bacteria</taxon>
        <taxon>Pseudomonadati</taxon>
        <taxon>Bacteroidota</taxon>
        <taxon>Cytophagia</taxon>
        <taxon>Cytophagales</taxon>
        <taxon>Persicobacteraceae</taxon>
        <taxon>Persicobacter</taxon>
    </lineage>
</organism>
<name>A0AAN4VWS1_9BACT</name>
<proteinExistence type="predicted"/>
<dbReference type="Proteomes" id="UP001310022">
    <property type="component" value="Unassembled WGS sequence"/>
</dbReference>
<reference evidence="1 2" key="1">
    <citation type="submission" date="2021-12" db="EMBL/GenBank/DDBJ databases">
        <title>Genome sequencing of bacteria with rrn-lacking chromosome and rrn-plasmid.</title>
        <authorList>
            <person name="Anda M."/>
            <person name="Iwasaki W."/>
        </authorList>
    </citation>
    <scope>NUCLEOTIDE SEQUENCE [LARGE SCALE GENOMIC DNA]</scope>
    <source>
        <strain evidence="1 2">NBRC 15940</strain>
    </source>
</reference>
<accession>A0AAN4VWS1</accession>